<evidence type="ECO:0000256" key="1">
    <source>
        <dbReference type="SAM" id="SignalP"/>
    </source>
</evidence>
<dbReference type="AlphaFoldDB" id="A0A8T9T0I0"/>
<protein>
    <submittedName>
        <fullName evidence="2">Uncharacterized protein</fullName>
    </submittedName>
</protein>
<keyword evidence="3" id="KW-1185">Reference proteome</keyword>
<accession>A0A8T9T0I0</accession>
<organism evidence="2 3">
    <name type="scientific">Hymenobacter aerilatus</name>
    <dbReference type="NCBI Taxonomy" id="2932251"/>
    <lineage>
        <taxon>Bacteria</taxon>
        <taxon>Pseudomonadati</taxon>
        <taxon>Bacteroidota</taxon>
        <taxon>Cytophagia</taxon>
        <taxon>Cytophagales</taxon>
        <taxon>Hymenobacteraceae</taxon>
        <taxon>Hymenobacter</taxon>
    </lineage>
</organism>
<dbReference type="EMBL" id="CP095053">
    <property type="protein sequence ID" value="UOR06483.1"/>
    <property type="molecule type" value="Genomic_DNA"/>
</dbReference>
<name>A0A8T9T0I0_9BACT</name>
<keyword evidence="1" id="KW-0732">Signal</keyword>
<proteinExistence type="predicted"/>
<feature type="signal peptide" evidence="1">
    <location>
        <begin position="1"/>
        <end position="20"/>
    </location>
</feature>
<reference evidence="2 3" key="1">
    <citation type="submission" date="2022-04" db="EMBL/GenBank/DDBJ databases">
        <title>Hymenobacter sp. isolated from the air.</title>
        <authorList>
            <person name="Won M."/>
            <person name="Lee C.-M."/>
            <person name="Woen H.-Y."/>
            <person name="Kwon S.-W."/>
        </authorList>
    </citation>
    <scope>NUCLEOTIDE SEQUENCE [LARGE SCALE GENOMIC DNA]</scope>
    <source>
        <strain evidence="3">5413 J-13</strain>
    </source>
</reference>
<evidence type="ECO:0000313" key="3">
    <source>
        <dbReference type="Proteomes" id="UP000829925"/>
    </source>
</evidence>
<sequence length="197" mass="22075">MLRFLGFSLVGLLLGSSSYAQQPYTAIPKSHFRLLYTNTPLYTTLADTATAPAQVLTNQDMAMVIGFLNTGWAVVEHKQKPYYTPIRNLDKLAEALVSRYQAPIPLTTPTAPVYGTVEVYFRGFYYTFSVSEGVLPAREADRKRKFPSEAAILNFFYDNGWEVLPNGAVTNPATSNTYFRYMLKRRPLFNTASAGSQ</sequence>
<feature type="chain" id="PRO_5035783595" evidence="1">
    <location>
        <begin position="21"/>
        <end position="197"/>
    </location>
</feature>
<dbReference type="Proteomes" id="UP000829925">
    <property type="component" value="Chromosome"/>
</dbReference>
<gene>
    <name evidence="2" type="ORF">MUN82_05155</name>
</gene>
<evidence type="ECO:0000313" key="2">
    <source>
        <dbReference type="EMBL" id="UOR06483.1"/>
    </source>
</evidence>
<dbReference type="RefSeq" id="WP_245095484.1">
    <property type="nucleotide sequence ID" value="NZ_CP095053.1"/>
</dbReference>
<dbReference type="KEGG" id="haei:MUN82_05155"/>